<evidence type="ECO:0000313" key="3">
    <source>
        <dbReference type="Proteomes" id="UP001212498"/>
    </source>
</evidence>
<evidence type="ECO:0000313" key="2">
    <source>
        <dbReference type="EMBL" id="MDA0646068.1"/>
    </source>
</evidence>
<gene>
    <name evidence="2" type="ORF">OUY24_36045</name>
</gene>
<organism evidence="2 3">
    <name type="scientific">Nonomuraea ferruginea</name>
    <dbReference type="NCBI Taxonomy" id="46174"/>
    <lineage>
        <taxon>Bacteria</taxon>
        <taxon>Bacillati</taxon>
        <taxon>Actinomycetota</taxon>
        <taxon>Actinomycetes</taxon>
        <taxon>Streptosporangiales</taxon>
        <taxon>Streptosporangiaceae</taxon>
        <taxon>Nonomuraea</taxon>
    </lineage>
</organism>
<comment type="caution">
    <text evidence="2">The sequence shown here is derived from an EMBL/GenBank/DDBJ whole genome shotgun (WGS) entry which is preliminary data.</text>
</comment>
<proteinExistence type="predicted"/>
<protein>
    <submittedName>
        <fullName evidence="2">Uncharacterized protein</fullName>
    </submittedName>
</protein>
<dbReference type="EMBL" id="JAPNUD010000171">
    <property type="protein sequence ID" value="MDA0646068.1"/>
    <property type="molecule type" value="Genomic_DNA"/>
</dbReference>
<evidence type="ECO:0000256" key="1">
    <source>
        <dbReference type="SAM" id="MobiDB-lite"/>
    </source>
</evidence>
<keyword evidence="3" id="KW-1185">Reference proteome</keyword>
<feature type="region of interest" description="Disordered" evidence="1">
    <location>
        <begin position="1"/>
        <end position="35"/>
    </location>
</feature>
<name>A0ABT4TAB4_9ACTN</name>
<dbReference type="Proteomes" id="UP001212498">
    <property type="component" value="Unassembled WGS sequence"/>
</dbReference>
<dbReference type="RefSeq" id="WP_148030157.1">
    <property type="nucleotide sequence ID" value="NZ_BAABFD010000001.1"/>
</dbReference>
<reference evidence="2 3" key="1">
    <citation type="submission" date="2022-11" db="EMBL/GenBank/DDBJ databases">
        <title>Nonomuraea corallina sp. nov., a new species of the genus Nonomuraea isolated from sea side sediment in Thai sea.</title>
        <authorList>
            <person name="Ngamcharungchit C."/>
            <person name="Matsumoto A."/>
            <person name="Suriyachadkun C."/>
            <person name="Panbangred W."/>
            <person name="Inahashi Y."/>
            <person name="Intra B."/>
        </authorList>
    </citation>
    <scope>NUCLEOTIDE SEQUENCE [LARGE SCALE GENOMIC DNA]</scope>
    <source>
        <strain evidence="2 3">DSM 43553</strain>
    </source>
</reference>
<accession>A0ABT4TAB4</accession>
<sequence length="64" mass="6437">MTPPALGRASGETSRRGGRFAGTTRTTDAPRPAVRPVAGLPSRVAAARGPGFAGSRDAGVVEYA</sequence>